<gene>
    <name evidence="1" type="ORF">T4B_14631</name>
</gene>
<sequence>LCSGTAALNCISSGRPSPSWSISAVSTQAGRAWLWSRRLKRSSLLQNKCSPDELDDWLASRTKNSPPNVTTDRCKANVDECLHQFPYFSTMTSGNSTAKVDESEWKQNAAEQTLARRTTRTGSSWTSTVIVVELNFPTIFSRSANFFKHFRRWTVGCCSVDRRQ</sequence>
<protein>
    <submittedName>
        <fullName evidence="1">Uncharacterized protein</fullName>
    </submittedName>
</protein>
<reference evidence="1 2" key="1">
    <citation type="submission" date="2015-01" db="EMBL/GenBank/DDBJ databases">
        <title>Evolution of Trichinella species and genotypes.</title>
        <authorList>
            <person name="Korhonen P.K."/>
            <person name="Edoardo P."/>
            <person name="Giuseppe L.R."/>
            <person name="Gasser R.B."/>
        </authorList>
    </citation>
    <scope>NUCLEOTIDE SEQUENCE [LARGE SCALE GENOMIC DNA]</scope>
    <source>
        <strain evidence="1">ISS588</strain>
    </source>
</reference>
<accession>A0A0V1HXW0</accession>
<evidence type="ECO:0000313" key="2">
    <source>
        <dbReference type="Proteomes" id="UP000054805"/>
    </source>
</evidence>
<dbReference type="AlphaFoldDB" id="A0A0V1HXW0"/>
<comment type="caution">
    <text evidence="1">The sequence shown here is derived from an EMBL/GenBank/DDBJ whole genome shotgun (WGS) entry which is preliminary data.</text>
</comment>
<name>A0A0V1HXW0_TRIPS</name>
<dbReference type="EMBL" id="JYDS01000311">
    <property type="protein sequence ID" value="KRZ15450.1"/>
    <property type="molecule type" value="Genomic_DNA"/>
</dbReference>
<proteinExistence type="predicted"/>
<evidence type="ECO:0000313" key="1">
    <source>
        <dbReference type="EMBL" id="KRZ15450.1"/>
    </source>
</evidence>
<dbReference type="Proteomes" id="UP000054805">
    <property type="component" value="Unassembled WGS sequence"/>
</dbReference>
<organism evidence="1 2">
    <name type="scientific">Trichinella pseudospiralis</name>
    <name type="common">Parasitic roundworm</name>
    <dbReference type="NCBI Taxonomy" id="6337"/>
    <lineage>
        <taxon>Eukaryota</taxon>
        <taxon>Metazoa</taxon>
        <taxon>Ecdysozoa</taxon>
        <taxon>Nematoda</taxon>
        <taxon>Enoplea</taxon>
        <taxon>Dorylaimia</taxon>
        <taxon>Trichinellida</taxon>
        <taxon>Trichinellidae</taxon>
        <taxon>Trichinella</taxon>
    </lineage>
</organism>
<keyword evidence="2" id="KW-1185">Reference proteome</keyword>
<feature type="non-terminal residue" evidence="1">
    <location>
        <position position="1"/>
    </location>
</feature>